<dbReference type="EMBL" id="CP015583">
    <property type="protein sequence ID" value="APT57514.1"/>
    <property type="molecule type" value="Genomic_DNA"/>
</dbReference>
<comment type="catalytic activity">
    <reaction evidence="5">
        <text>(6S)-5-formyl-5,6,7,8-tetrahydrofolate + ATP = (6R)-5,10-methenyltetrahydrofolate + ADP + phosphate</text>
        <dbReference type="Rhea" id="RHEA:10488"/>
        <dbReference type="ChEBI" id="CHEBI:30616"/>
        <dbReference type="ChEBI" id="CHEBI:43474"/>
        <dbReference type="ChEBI" id="CHEBI:57455"/>
        <dbReference type="ChEBI" id="CHEBI:57457"/>
        <dbReference type="ChEBI" id="CHEBI:456216"/>
        <dbReference type="EC" id="6.3.3.2"/>
    </reaction>
</comment>
<feature type="binding site" evidence="4">
    <location>
        <position position="65"/>
    </location>
    <ligand>
        <name>substrate</name>
    </ligand>
</feature>
<dbReference type="PIRSF" id="PIRSF006806">
    <property type="entry name" value="FTHF_cligase"/>
    <property type="match status" value="1"/>
</dbReference>
<evidence type="ECO:0000313" key="7">
    <source>
        <dbReference type="Proteomes" id="UP000185494"/>
    </source>
</evidence>
<dbReference type="SUPFAM" id="SSF100950">
    <property type="entry name" value="NagB/RpiA/CoA transferase-like"/>
    <property type="match status" value="1"/>
</dbReference>
<dbReference type="NCBIfam" id="TIGR02727">
    <property type="entry name" value="MTHFS_bact"/>
    <property type="match status" value="1"/>
</dbReference>
<keyword evidence="3 4" id="KW-0067">ATP-binding</keyword>
<feature type="binding site" evidence="4">
    <location>
        <begin position="17"/>
        <end position="21"/>
    </location>
    <ligand>
        <name>ATP</name>
        <dbReference type="ChEBI" id="CHEBI:30616"/>
    </ligand>
</feature>
<evidence type="ECO:0000256" key="2">
    <source>
        <dbReference type="ARBA" id="ARBA00022741"/>
    </source>
</evidence>
<dbReference type="InterPro" id="IPR002698">
    <property type="entry name" value="FTHF_cligase"/>
</dbReference>
<dbReference type="STRING" id="257708.RGI145_10800"/>
<dbReference type="GO" id="GO:0030272">
    <property type="term" value="F:5-formyltetrahydrofolate cyclo-ligase activity"/>
    <property type="evidence" value="ECO:0007669"/>
    <property type="project" value="UniProtKB-EC"/>
</dbReference>
<keyword evidence="5" id="KW-0479">Metal-binding</keyword>
<keyword evidence="5" id="KW-0460">Magnesium</keyword>
<comment type="similarity">
    <text evidence="1 5">Belongs to the 5-formyltetrahydrofolate cyclo-ligase family.</text>
</comment>
<keyword evidence="6" id="KW-0436">Ligase</keyword>
<dbReference type="Pfam" id="PF01812">
    <property type="entry name" value="5-FTHF_cyc-lig"/>
    <property type="match status" value="1"/>
</dbReference>
<evidence type="ECO:0000256" key="1">
    <source>
        <dbReference type="ARBA" id="ARBA00010638"/>
    </source>
</evidence>
<evidence type="ECO:0000256" key="3">
    <source>
        <dbReference type="ARBA" id="ARBA00022840"/>
    </source>
</evidence>
<dbReference type="GO" id="GO:0005524">
    <property type="term" value="F:ATP binding"/>
    <property type="evidence" value="ECO:0007669"/>
    <property type="project" value="UniProtKB-KW"/>
</dbReference>
<reference evidence="6 7" key="1">
    <citation type="submission" date="2016-05" db="EMBL/GenBank/DDBJ databases">
        <title>Complete Genome and Methylome Analysis of Psychrotrophic Bacterial Isolates from Antarctic Lake Untersee.</title>
        <authorList>
            <person name="Fomenkov A."/>
            <person name="Akimov V.N."/>
            <person name="Vasilyeva L.V."/>
            <person name="Andersen D."/>
            <person name="Vincze T."/>
            <person name="Roberts R.J."/>
        </authorList>
    </citation>
    <scope>NUCLEOTIDE SEQUENCE [LARGE SCALE GENOMIC DNA]</scope>
    <source>
        <strain evidence="6 7">U14-5</strain>
    </source>
</reference>
<dbReference type="GO" id="GO:0035999">
    <property type="term" value="P:tetrahydrofolate interconversion"/>
    <property type="evidence" value="ECO:0007669"/>
    <property type="project" value="TreeGrafter"/>
</dbReference>
<evidence type="ECO:0000256" key="4">
    <source>
        <dbReference type="PIRSR" id="PIRSR006806-1"/>
    </source>
</evidence>
<dbReference type="EC" id="6.3.3.2" evidence="5"/>
<dbReference type="Proteomes" id="UP000185494">
    <property type="component" value="Chromosome 1"/>
</dbReference>
<accession>A0A1L7AFD9</accession>
<dbReference type="InterPro" id="IPR024185">
    <property type="entry name" value="FTHF_cligase-like_sf"/>
</dbReference>
<dbReference type="InterPro" id="IPR037171">
    <property type="entry name" value="NagB/RpiA_transferase-like"/>
</dbReference>
<feature type="binding site" evidence="4">
    <location>
        <begin position="140"/>
        <end position="148"/>
    </location>
    <ligand>
        <name>ATP</name>
        <dbReference type="ChEBI" id="CHEBI:30616"/>
    </ligand>
</feature>
<dbReference type="KEGG" id="rgi:RGI145_10800"/>
<protein>
    <recommendedName>
        <fullName evidence="5">5-formyltetrahydrofolate cyclo-ligase</fullName>
        <ecNumber evidence="5">6.3.3.2</ecNumber>
    </recommendedName>
</protein>
<name>A0A1L7AFD9_9PROT</name>
<comment type="cofactor">
    <cofactor evidence="5">
        <name>Mg(2+)</name>
        <dbReference type="ChEBI" id="CHEBI:18420"/>
    </cofactor>
</comment>
<evidence type="ECO:0000256" key="5">
    <source>
        <dbReference type="RuleBase" id="RU361279"/>
    </source>
</evidence>
<dbReference type="RefSeq" id="WP_075798348.1">
    <property type="nucleotide sequence ID" value="NZ_CP015583.1"/>
</dbReference>
<dbReference type="AlphaFoldDB" id="A0A1L7AFD9"/>
<keyword evidence="2 4" id="KW-0547">Nucleotide-binding</keyword>
<sequence>MVAPHFVPDTDDLAAAKARLRREMLAHRAGIAMPDAARAMARVILEESPPPPGAVVSGYWPLGDELDPRPLLEALSARGHAVALPVTTRRGQPLRFRQWRPGEPLTSARFGLSEPPPEAPELRPDWLLVPLLAFDRRGHRLGYGAGYYDRTLESLPGAVALGFAYAGQEVPRVPTGPGDRPLRAVATERGVIHCEPPPREEGSEEKA</sequence>
<evidence type="ECO:0000313" key="6">
    <source>
        <dbReference type="EMBL" id="APT57514.1"/>
    </source>
</evidence>
<dbReference type="Gene3D" id="3.40.50.10420">
    <property type="entry name" value="NagB/RpiA/CoA transferase-like"/>
    <property type="match status" value="1"/>
</dbReference>
<gene>
    <name evidence="6" type="ORF">RGI145_10800</name>
</gene>
<proteinExistence type="inferred from homology"/>
<dbReference type="PANTHER" id="PTHR23407">
    <property type="entry name" value="ATPASE INHIBITOR/5-FORMYLTETRAHYDROFOLATE CYCLO-LIGASE"/>
    <property type="match status" value="1"/>
</dbReference>
<dbReference type="PANTHER" id="PTHR23407:SF1">
    <property type="entry name" value="5-FORMYLTETRAHYDROFOLATE CYCLO-LIGASE"/>
    <property type="match status" value="1"/>
</dbReference>
<dbReference type="eggNOG" id="COG0212">
    <property type="taxonomic scope" value="Bacteria"/>
</dbReference>
<organism evidence="6 7">
    <name type="scientific">Roseomonas gilardii</name>
    <dbReference type="NCBI Taxonomy" id="257708"/>
    <lineage>
        <taxon>Bacteria</taxon>
        <taxon>Pseudomonadati</taxon>
        <taxon>Pseudomonadota</taxon>
        <taxon>Alphaproteobacteria</taxon>
        <taxon>Acetobacterales</taxon>
        <taxon>Roseomonadaceae</taxon>
        <taxon>Roseomonas</taxon>
    </lineage>
</organism>
<dbReference type="GO" id="GO:0009396">
    <property type="term" value="P:folic acid-containing compound biosynthetic process"/>
    <property type="evidence" value="ECO:0007669"/>
    <property type="project" value="TreeGrafter"/>
</dbReference>
<dbReference type="GO" id="GO:0046872">
    <property type="term" value="F:metal ion binding"/>
    <property type="evidence" value="ECO:0007669"/>
    <property type="project" value="UniProtKB-KW"/>
</dbReference>